<dbReference type="RefSeq" id="WP_115173977.1">
    <property type="nucleotide sequence ID" value="NZ_FUXB01000002.1"/>
</dbReference>
<evidence type="ECO:0000313" key="3">
    <source>
        <dbReference type="Proteomes" id="UP000190834"/>
    </source>
</evidence>
<dbReference type="AlphaFoldDB" id="A0A1T4L9M9"/>
<sequence>MADKVFKEPYNVFYFLGFIAALLIPTLPALLTWIRVVNGYSGF</sequence>
<protein>
    <submittedName>
        <fullName evidence="2">Uncharacterized protein</fullName>
    </submittedName>
</protein>
<reference evidence="3" key="1">
    <citation type="submission" date="2017-02" db="EMBL/GenBank/DDBJ databases">
        <authorList>
            <person name="Varghese N."/>
            <person name="Submissions S."/>
        </authorList>
    </citation>
    <scope>NUCLEOTIDE SEQUENCE [LARGE SCALE GENOMIC DNA]</scope>
    <source>
        <strain evidence="3">DSM 19608</strain>
    </source>
</reference>
<name>A0A1T4L9M9_VIBCI</name>
<keyword evidence="3" id="KW-1185">Reference proteome</keyword>
<dbReference type="EMBL" id="FUXB01000002">
    <property type="protein sequence ID" value="SJZ51217.1"/>
    <property type="molecule type" value="Genomic_DNA"/>
</dbReference>
<dbReference type="GeneID" id="80426354"/>
<accession>A0A1T4L9M9</accession>
<gene>
    <name evidence="2" type="ORF">SAMN02745782_00551</name>
</gene>
<keyword evidence="1" id="KW-0472">Membrane</keyword>
<evidence type="ECO:0000313" key="2">
    <source>
        <dbReference type="EMBL" id="SJZ51217.1"/>
    </source>
</evidence>
<feature type="transmembrane region" description="Helical" evidence="1">
    <location>
        <begin position="12"/>
        <end position="34"/>
    </location>
</feature>
<organism evidence="2 3">
    <name type="scientific">Vibrio cincinnatiensis DSM 19608</name>
    <dbReference type="NCBI Taxonomy" id="1123491"/>
    <lineage>
        <taxon>Bacteria</taxon>
        <taxon>Pseudomonadati</taxon>
        <taxon>Pseudomonadota</taxon>
        <taxon>Gammaproteobacteria</taxon>
        <taxon>Vibrionales</taxon>
        <taxon>Vibrionaceae</taxon>
        <taxon>Vibrio</taxon>
    </lineage>
</organism>
<evidence type="ECO:0000256" key="1">
    <source>
        <dbReference type="SAM" id="Phobius"/>
    </source>
</evidence>
<keyword evidence="1" id="KW-0812">Transmembrane</keyword>
<dbReference type="Proteomes" id="UP000190834">
    <property type="component" value="Unassembled WGS sequence"/>
</dbReference>
<keyword evidence="1" id="KW-1133">Transmembrane helix</keyword>
<proteinExistence type="predicted"/>